<sequence length="33" mass="3613">MAIKRLLRNLLSKRGDIKTTNALAMIETAGEAI</sequence>
<dbReference type="AlphaFoldDB" id="S5A935"/>
<accession>S5A935</accession>
<organism evidence="1 2">
    <name type="scientific">Alteromonas mediterranea 615</name>
    <dbReference type="NCBI Taxonomy" id="1300253"/>
    <lineage>
        <taxon>Bacteria</taxon>
        <taxon>Pseudomonadati</taxon>
        <taxon>Pseudomonadota</taxon>
        <taxon>Gammaproteobacteria</taxon>
        <taxon>Alteromonadales</taxon>
        <taxon>Alteromonadaceae</taxon>
        <taxon>Alteromonas/Salinimonas group</taxon>
        <taxon>Alteromonas</taxon>
    </lineage>
</organism>
<dbReference type="HOGENOM" id="CLU_3380183_0_0_6"/>
<dbReference type="EMBL" id="CP004846">
    <property type="protein sequence ID" value="AGP76882.1"/>
    <property type="molecule type" value="Genomic_DNA"/>
</dbReference>
<reference evidence="1 2" key="1">
    <citation type="journal article" date="2013" name="Genome Biol. Evol.">
        <title>Genomic Diversity of "Deep Ecotype" Alteromonas macleodii Isolates: Evidence for Pan-Mediterranean Clonal Frames.</title>
        <authorList>
            <person name="Lopez-Perez M."/>
            <person name="Gonzaga A."/>
            <person name="Rodriguez-Valera F."/>
        </authorList>
    </citation>
    <scope>NUCLEOTIDE SEQUENCE [LARGE SCALE GENOMIC DNA]</scope>
    <source>
        <strain evidence="2">'English Channel 615'</strain>
    </source>
</reference>
<gene>
    <name evidence="1" type="ORF">I633_02900</name>
</gene>
<name>S5A935_9ALTE</name>
<proteinExistence type="predicted"/>
<dbReference type="BioCyc" id="AMAC1300253:G12YX-459-MONOMER"/>
<protein>
    <submittedName>
        <fullName evidence="1">Uncharacterized protein</fullName>
    </submittedName>
</protein>
<dbReference type="KEGG" id="amh:I633_02900"/>
<evidence type="ECO:0000313" key="1">
    <source>
        <dbReference type="EMBL" id="AGP76882.1"/>
    </source>
</evidence>
<dbReference type="Proteomes" id="UP000014909">
    <property type="component" value="Chromosome"/>
</dbReference>
<evidence type="ECO:0000313" key="2">
    <source>
        <dbReference type="Proteomes" id="UP000014909"/>
    </source>
</evidence>